<reference evidence="1 2" key="1">
    <citation type="submission" date="2022-10" db="EMBL/GenBank/DDBJ databases">
        <title>paucibacter sp. hw8 Genome sequencing.</title>
        <authorList>
            <person name="Park S."/>
        </authorList>
    </citation>
    <scope>NUCLEOTIDE SEQUENCE [LARGE SCALE GENOMIC DNA]</scope>
    <source>
        <strain evidence="2">hw8</strain>
    </source>
</reference>
<dbReference type="PANTHER" id="PTHR39624">
    <property type="entry name" value="PROTEIN INVOLVED IN RIMO-MEDIATED BETA-METHYLTHIOLATION OF RIBOSOMAL PROTEIN S12 YCAO"/>
    <property type="match status" value="1"/>
</dbReference>
<dbReference type="InterPro" id="IPR015946">
    <property type="entry name" value="KH_dom-like_a/b"/>
</dbReference>
<name>A0ABT5KLR6_9BURK</name>
<dbReference type="SUPFAM" id="SSF82784">
    <property type="entry name" value="OsmC-like"/>
    <property type="match status" value="1"/>
</dbReference>
<dbReference type="PANTHER" id="PTHR39624:SF2">
    <property type="entry name" value="OSMC-LIKE PROTEIN"/>
    <property type="match status" value="1"/>
</dbReference>
<evidence type="ECO:0000313" key="2">
    <source>
        <dbReference type="Proteomes" id="UP001219862"/>
    </source>
</evidence>
<gene>
    <name evidence="1" type="ORF">PRZ01_01465</name>
</gene>
<dbReference type="Pfam" id="PF02566">
    <property type="entry name" value="OsmC"/>
    <property type="match status" value="1"/>
</dbReference>
<organism evidence="1 2">
    <name type="scientific">Roseateles koreensis</name>
    <dbReference type="NCBI Taxonomy" id="2987526"/>
    <lineage>
        <taxon>Bacteria</taxon>
        <taxon>Pseudomonadati</taxon>
        <taxon>Pseudomonadota</taxon>
        <taxon>Betaproteobacteria</taxon>
        <taxon>Burkholderiales</taxon>
        <taxon>Sphaerotilaceae</taxon>
        <taxon>Roseateles</taxon>
    </lineage>
</organism>
<dbReference type="InterPro" id="IPR036102">
    <property type="entry name" value="OsmC/Ohrsf"/>
</dbReference>
<dbReference type="InterPro" id="IPR003718">
    <property type="entry name" value="OsmC/Ohr_fam"/>
</dbReference>
<dbReference type="RefSeq" id="WP_273594965.1">
    <property type="nucleotide sequence ID" value="NZ_JAQQXS010000001.1"/>
</dbReference>
<dbReference type="EMBL" id="JAQQXS010000001">
    <property type="protein sequence ID" value="MDC8783857.1"/>
    <property type="molecule type" value="Genomic_DNA"/>
</dbReference>
<protein>
    <submittedName>
        <fullName evidence="1">OsmC family protein</fullName>
    </submittedName>
</protein>
<accession>A0ABT5KLR6</accession>
<proteinExistence type="predicted"/>
<keyword evidence="2" id="KW-1185">Reference proteome</keyword>
<evidence type="ECO:0000313" key="1">
    <source>
        <dbReference type="EMBL" id="MDC8783857.1"/>
    </source>
</evidence>
<dbReference type="Gene3D" id="3.30.300.20">
    <property type="match status" value="1"/>
</dbReference>
<dbReference type="Proteomes" id="UP001219862">
    <property type="component" value="Unassembled WGS sequence"/>
</dbReference>
<comment type="caution">
    <text evidence="1">The sequence shown here is derived from an EMBL/GenBank/DDBJ whole genome shotgun (WGS) entry which is preliminary data.</text>
</comment>
<sequence>MPNISRVTATLPVSTNYLVTLEDDLGHAWSADEPIDVGGANAAPDPTRLMLASLGACTAITLRMVAVRRQWPLADIHVTLELNPNGKPASGNDIVRRIRLEGELNEEQRAQLLKISNACPMHKLLTGEVRVDSSIA</sequence>